<keyword evidence="5 6" id="KW-0009">Actin-binding</keyword>
<dbReference type="Gene3D" id="3.40.850.10">
    <property type="entry name" value="Kinesin motor domain"/>
    <property type="match status" value="1"/>
</dbReference>
<dbReference type="InterPro" id="IPR027417">
    <property type="entry name" value="P-loop_NTPase"/>
</dbReference>
<keyword evidence="8" id="KW-1133">Transmembrane helix</keyword>
<dbReference type="GO" id="GO:0000146">
    <property type="term" value="F:microfilament motor activity"/>
    <property type="evidence" value="ECO:0007669"/>
    <property type="project" value="TreeGrafter"/>
</dbReference>
<proteinExistence type="inferred from homology"/>
<feature type="transmembrane region" description="Helical" evidence="8">
    <location>
        <begin position="94"/>
        <end position="114"/>
    </location>
</feature>
<dbReference type="OrthoDB" id="6108017at2759"/>
<dbReference type="GO" id="GO:0005524">
    <property type="term" value="F:ATP binding"/>
    <property type="evidence" value="ECO:0007669"/>
    <property type="project" value="UniProtKB-UniRule"/>
</dbReference>
<keyword evidence="2 6" id="KW-0067">ATP-binding</keyword>
<dbReference type="SMART" id="SM00242">
    <property type="entry name" value="MYSc"/>
    <property type="match status" value="1"/>
</dbReference>
<evidence type="ECO:0000256" key="4">
    <source>
        <dbReference type="ARBA" id="ARBA00023175"/>
    </source>
</evidence>
<dbReference type="InterPro" id="IPR000048">
    <property type="entry name" value="IQ_motif_EF-hand-BS"/>
</dbReference>
<dbReference type="PROSITE" id="PS51456">
    <property type="entry name" value="MYOSIN_MOTOR"/>
    <property type="match status" value="1"/>
</dbReference>
<dbReference type="GO" id="GO:0005737">
    <property type="term" value="C:cytoplasm"/>
    <property type="evidence" value="ECO:0007669"/>
    <property type="project" value="TreeGrafter"/>
</dbReference>
<evidence type="ECO:0000256" key="6">
    <source>
        <dbReference type="PROSITE-ProRule" id="PRU00782"/>
    </source>
</evidence>
<dbReference type="PANTHER" id="PTHR13140:SF706">
    <property type="entry name" value="DILUTE CLASS UNCONVENTIONAL MYOSIN, ISOFORM C"/>
    <property type="match status" value="1"/>
</dbReference>
<name>A0A2G5B4I6_COERN</name>
<dbReference type="GO" id="GO:0016459">
    <property type="term" value="C:myosin complex"/>
    <property type="evidence" value="ECO:0007669"/>
    <property type="project" value="UniProtKB-KW"/>
</dbReference>
<feature type="compositionally biased region" description="Low complexity" evidence="7">
    <location>
        <begin position="628"/>
        <end position="643"/>
    </location>
</feature>
<keyword evidence="11" id="KW-1185">Reference proteome</keyword>
<feature type="binding site" evidence="6">
    <location>
        <begin position="158"/>
        <end position="165"/>
    </location>
    <ligand>
        <name>ATP</name>
        <dbReference type="ChEBI" id="CHEBI:30616"/>
    </ligand>
</feature>
<dbReference type="Pfam" id="PF00612">
    <property type="entry name" value="IQ"/>
    <property type="match status" value="2"/>
</dbReference>
<dbReference type="PRINTS" id="PR00193">
    <property type="entry name" value="MYOSINHEAVY"/>
</dbReference>
<feature type="region of interest" description="Actin-binding" evidence="6">
    <location>
        <begin position="655"/>
        <end position="677"/>
    </location>
</feature>
<feature type="region of interest" description="Disordered" evidence="7">
    <location>
        <begin position="616"/>
        <end position="643"/>
    </location>
</feature>
<dbReference type="PANTHER" id="PTHR13140">
    <property type="entry name" value="MYOSIN"/>
    <property type="match status" value="1"/>
</dbReference>
<reference evidence="10 11" key="1">
    <citation type="journal article" date="2015" name="Genome Biol. Evol.">
        <title>Phylogenomic analyses indicate that early fungi evolved digesting cell walls of algal ancestors of land plants.</title>
        <authorList>
            <person name="Chang Y."/>
            <person name="Wang S."/>
            <person name="Sekimoto S."/>
            <person name="Aerts A.L."/>
            <person name="Choi C."/>
            <person name="Clum A."/>
            <person name="LaButti K.M."/>
            <person name="Lindquist E.A."/>
            <person name="Yee Ngan C."/>
            <person name="Ohm R.A."/>
            <person name="Salamov A.A."/>
            <person name="Grigoriev I.V."/>
            <person name="Spatafora J.W."/>
            <person name="Berbee M.L."/>
        </authorList>
    </citation>
    <scope>NUCLEOTIDE SEQUENCE [LARGE SCALE GENOMIC DNA]</scope>
    <source>
        <strain evidence="10 11">NRRL 1564</strain>
    </source>
</reference>
<evidence type="ECO:0000256" key="7">
    <source>
        <dbReference type="SAM" id="MobiDB-lite"/>
    </source>
</evidence>
<dbReference type="Gene3D" id="1.20.120.720">
    <property type="entry name" value="Myosin VI head, motor domain, U50 subdomain"/>
    <property type="match status" value="1"/>
</dbReference>
<dbReference type="PROSITE" id="PS50096">
    <property type="entry name" value="IQ"/>
    <property type="match status" value="2"/>
</dbReference>
<dbReference type="FunFam" id="1.10.10.820:FF:000001">
    <property type="entry name" value="Myosin heavy chain"/>
    <property type="match status" value="1"/>
</dbReference>
<feature type="domain" description="Myosin motor" evidence="9">
    <location>
        <begin position="65"/>
        <end position="790"/>
    </location>
</feature>
<evidence type="ECO:0000313" key="11">
    <source>
        <dbReference type="Proteomes" id="UP000242474"/>
    </source>
</evidence>
<accession>A0A2G5B4I6</accession>
<feature type="non-terminal residue" evidence="10">
    <location>
        <position position="882"/>
    </location>
</feature>
<dbReference type="Pfam" id="PF00063">
    <property type="entry name" value="Myosin_head"/>
    <property type="match status" value="1"/>
</dbReference>
<evidence type="ECO:0000256" key="1">
    <source>
        <dbReference type="ARBA" id="ARBA00022741"/>
    </source>
</evidence>
<dbReference type="Gene3D" id="1.20.5.190">
    <property type="match status" value="1"/>
</dbReference>
<dbReference type="InterPro" id="IPR001609">
    <property type="entry name" value="Myosin_head_motor_dom-like"/>
</dbReference>
<gene>
    <name evidence="10" type="ORF">COEREDRAFT_47921</name>
</gene>
<evidence type="ECO:0000256" key="2">
    <source>
        <dbReference type="ARBA" id="ARBA00022840"/>
    </source>
</evidence>
<sequence length="882" mass="100229">MSVRAATSDELRRVVARGSRLTGGRISSVSRVDATFVYDILFSELVEPGADAELLPLLCNPPILDCTPDLTTLSYLHEPAVLYNLRRRYERREIYTYSGVVLVAMNPFYPVSLYSPEHMARYAKAEHHDADPHLFAIAENAYRGMVQDQRNQTIIVYGESGSGKTTSAKYIMRYFAQAHHADTNDKQMSTVESQILATNPVFESFGNAKTTRNDNSSRFGKFLEIKFERQRQQIVGGRIRTFLLERSRVVYQPSTERNYHIFYQLLAGADSQLRTELHLDGPNASSNAFHYTCQGGKDSAAIAGINDAEDFALTDTSLEMVGINSTQRGHIWRTLAGILHLGNVCFSGTESTGSFVEPECEPQFAIAAKLLGVGDAQLRQWLTRRQIVTRHDHILAKVNRSQALVIRDSIAKFVYSRLFDWILGPINASLLPTEVDEQATLFVGVLDIYGFEHFEHNSFEQFCINYANEKLQQNFNHHVFKIEQEEYRREQLSNWTFIGFQDNQPCIDLIEGKPIGILALLDEESRLEQGSDRTFTEKLIRQFSESQPPSSAGATIANYFRKPRFSNTAFTVRHYAHDVTYEGDGFLEKNKDTVPDEILDLLCSSEFEFVGTLASSHLPRDQRPSSPPAAHASSGRSSPARRQAPTLAGVFKRSLAGLMATLGETEMHYIRCIKPNEAKREWGFQASMVLSQLRSCGVIETIRISKAGYPSRVPIRSFNERYSLLLGNNTLYQDPAPTAKGSGDIVTQEEHDICRCILKRSLPDSSQYQVGLTKVFFRAGQWAIMEKKRSFLFESSAIVMQKFCRGILVHRSYREMIDSARTIQRRYRKHLLARKAQHAQRINAVYTIERYYIALCQRRKRALVDQSACYLQAYVRRYLARK</sequence>
<dbReference type="Gene3D" id="1.10.10.820">
    <property type="match status" value="1"/>
</dbReference>
<evidence type="ECO:0000259" key="9">
    <source>
        <dbReference type="PROSITE" id="PS51456"/>
    </source>
</evidence>
<dbReference type="EMBL" id="KZ303524">
    <property type="protein sequence ID" value="PIA13928.1"/>
    <property type="molecule type" value="Genomic_DNA"/>
</dbReference>
<dbReference type="InterPro" id="IPR036961">
    <property type="entry name" value="Kinesin_motor_dom_sf"/>
</dbReference>
<keyword evidence="8" id="KW-0472">Membrane</keyword>
<keyword evidence="8" id="KW-0812">Transmembrane</keyword>
<keyword evidence="4 6" id="KW-0505">Motor protein</keyword>
<evidence type="ECO:0000256" key="5">
    <source>
        <dbReference type="ARBA" id="ARBA00023203"/>
    </source>
</evidence>
<dbReference type="Proteomes" id="UP000242474">
    <property type="component" value="Unassembled WGS sequence"/>
</dbReference>
<evidence type="ECO:0000256" key="3">
    <source>
        <dbReference type="ARBA" id="ARBA00023123"/>
    </source>
</evidence>
<dbReference type="Gene3D" id="1.20.58.530">
    <property type="match status" value="1"/>
</dbReference>
<dbReference type="STRING" id="763665.A0A2G5B4I6"/>
<keyword evidence="1 6" id="KW-0547">Nucleotide-binding</keyword>
<comment type="similarity">
    <text evidence="6">Belongs to the TRAFAC class myosin-kinesin ATPase superfamily. Myosin family.</text>
</comment>
<keyword evidence="3 6" id="KW-0518">Myosin</keyword>
<organism evidence="10 11">
    <name type="scientific">Coemansia reversa (strain ATCC 12441 / NRRL 1564)</name>
    <dbReference type="NCBI Taxonomy" id="763665"/>
    <lineage>
        <taxon>Eukaryota</taxon>
        <taxon>Fungi</taxon>
        <taxon>Fungi incertae sedis</taxon>
        <taxon>Zoopagomycota</taxon>
        <taxon>Kickxellomycotina</taxon>
        <taxon>Kickxellomycetes</taxon>
        <taxon>Kickxellales</taxon>
        <taxon>Kickxellaceae</taxon>
        <taxon>Coemansia</taxon>
    </lineage>
</organism>
<dbReference type="GO" id="GO:0007015">
    <property type="term" value="P:actin filament organization"/>
    <property type="evidence" value="ECO:0007669"/>
    <property type="project" value="TreeGrafter"/>
</dbReference>
<dbReference type="Gene3D" id="6.20.240.20">
    <property type="match status" value="1"/>
</dbReference>
<evidence type="ECO:0000256" key="8">
    <source>
        <dbReference type="SAM" id="Phobius"/>
    </source>
</evidence>
<dbReference type="GO" id="GO:0016020">
    <property type="term" value="C:membrane"/>
    <property type="evidence" value="ECO:0007669"/>
    <property type="project" value="TreeGrafter"/>
</dbReference>
<dbReference type="GO" id="GO:0051015">
    <property type="term" value="F:actin filament binding"/>
    <property type="evidence" value="ECO:0007669"/>
    <property type="project" value="TreeGrafter"/>
</dbReference>
<evidence type="ECO:0000313" key="10">
    <source>
        <dbReference type="EMBL" id="PIA13928.1"/>
    </source>
</evidence>
<protein>
    <recommendedName>
        <fullName evidence="9">Myosin motor domain-containing protein</fullName>
    </recommendedName>
</protein>
<dbReference type="SUPFAM" id="SSF52540">
    <property type="entry name" value="P-loop containing nucleoside triphosphate hydrolases"/>
    <property type="match status" value="1"/>
</dbReference>
<dbReference type="AlphaFoldDB" id="A0A2G5B4I6"/>